<dbReference type="PRINTS" id="PR00385">
    <property type="entry name" value="P450"/>
</dbReference>
<evidence type="ECO:0000313" key="12">
    <source>
        <dbReference type="Proteomes" id="UP001303473"/>
    </source>
</evidence>
<dbReference type="SUPFAM" id="SSF48264">
    <property type="entry name" value="Cytochrome P450"/>
    <property type="match status" value="1"/>
</dbReference>
<sequence length="811" mass="89748">MYNYTTGAARQVWKERVDGLLDGIMVFFTGDNKDIMTEVACEPVSLCNLDQQSFKAYLSRWMAATTKWAPWTYDRIKPLLESSALAATSTCTGGANGACVGQQMAAMQVVLGNLIKHVSAPVTNGTGGTSIGNASASGSDVGEKDPFSILGTFPPATTADRAGAYVLTVLVLVGVISAIVFMLIDGMDDSTPEDRLPSLRAVVMAEAGRGAGLLRKRRRPDSRVDEGRAIDRSGSDGSLTPEKDIVVKIHNDLHRSAPQSDVSYWSDNMTAREQRLLLITESLSGHLPTADAMESRHFYLLLAVLSSTIVVRVLYEARAHIIGDTQAATWVSPYLLLGVAIIVAGVNISLISRLLFARRADALGCGNVAAYPHKDPILGLDMFIESLHALNSHTLLDLYLKRFSRYGNTYYHIALGRWLLMTNESENIKTILSSRMDDWPIDGPRLFAVLPVLGPKSVFSSNGKEWHAARAMIRPSFVRDQVADLKCFERHVGNLIASIPKDGTTVFDMQNLLLAMTMDSSTDFMLGYSTDTLTRPSPEAQQFLKDFEYAGTEGAKRARLGSLLFYLPHRELGSAVQRLRKYVQFYLRKIVAEKKAGAADRGYDYIVDQIISIIVAGRDTTAAAITAAFWYLARHPEAVEKTRKEIHDLGTKDPSWEQLRQMKYLNNVVREALRLFPPVSTNSRTANKETILPCGGGPDGKQPILVPKGTSVRWSLYCMHRCERVFGRDAQEFRPERWESDLRVGWEYIPFHGGPRICLGQQFALTQIAYTLFRVFSAFKSIEARDNHRILPKLSLTTSFANGCLVSMVPA</sequence>
<keyword evidence="6 8" id="KW-0408">Iron</keyword>
<protein>
    <submittedName>
        <fullName evidence="11">Cytochrome P450 protein</fullName>
    </submittedName>
</protein>
<comment type="similarity">
    <text evidence="2">Belongs to the cytochrome P450 family.</text>
</comment>
<evidence type="ECO:0000313" key="11">
    <source>
        <dbReference type="EMBL" id="KAK3941946.1"/>
    </source>
</evidence>
<evidence type="ECO:0000256" key="9">
    <source>
        <dbReference type="SAM" id="MobiDB-lite"/>
    </source>
</evidence>
<proteinExistence type="inferred from homology"/>
<evidence type="ECO:0000256" key="8">
    <source>
        <dbReference type="PIRSR" id="PIRSR602402-1"/>
    </source>
</evidence>
<evidence type="ECO:0000256" key="5">
    <source>
        <dbReference type="ARBA" id="ARBA00023002"/>
    </source>
</evidence>
<dbReference type="GO" id="GO:0005506">
    <property type="term" value="F:iron ion binding"/>
    <property type="evidence" value="ECO:0007669"/>
    <property type="project" value="InterPro"/>
</dbReference>
<dbReference type="GO" id="GO:0016712">
    <property type="term" value="F:oxidoreductase activity, acting on paired donors, with incorporation or reduction of molecular oxygen, reduced flavin or flavoprotein as one donor, and incorporation of one atom of oxygen"/>
    <property type="evidence" value="ECO:0007669"/>
    <property type="project" value="InterPro"/>
</dbReference>
<name>A0AAN6S6S7_9PEZI</name>
<feature type="binding site" description="axial binding residue" evidence="8">
    <location>
        <position position="758"/>
    </location>
    <ligand>
        <name>heme</name>
        <dbReference type="ChEBI" id="CHEBI:30413"/>
    </ligand>
    <ligandPart>
        <name>Fe</name>
        <dbReference type="ChEBI" id="CHEBI:18248"/>
    </ligandPart>
</feature>
<dbReference type="Pfam" id="PF03663">
    <property type="entry name" value="Glyco_hydro_76"/>
    <property type="match status" value="1"/>
</dbReference>
<dbReference type="PANTHER" id="PTHR24287:SF17">
    <property type="entry name" value="P450, PUTATIVE (EUROFUNG)-RELATED"/>
    <property type="match status" value="1"/>
</dbReference>
<dbReference type="InterPro" id="IPR002402">
    <property type="entry name" value="Cyt_P450_E_grp-II"/>
</dbReference>
<dbReference type="PANTHER" id="PTHR24287">
    <property type="entry name" value="P450, PUTATIVE (EUROFUNG)-RELATED"/>
    <property type="match status" value="1"/>
</dbReference>
<accession>A0AAN6S6S7</accession>
<dbReference type="CDD" id="cd11063">
    <property type="entry name" value="CYP52"/>
    <property type="match status" value="1"/>
</dbReference>
<dbReference type="InterPro" id="IPR002974">
    <property type="entry name" value="Cyt_P450_E_CYP52_ascomycetes"/>
</dbReference>
<dbReference type="Proteomes" id="UP001303473">
    <property type="component" value="Unassembled WGS sequence"/>
</dbReference>
<comment type="cofactor">
    <cofactor evidence="1 8">
        <name>heme</name>
        <dbReference type="ChEBI" id="CHEBI:30413"/>
    </cofactor>
</comment>
<evidence type="ECO:0000256" key="6">
    <source>
        <dbReference type="ARBA" id="ARBA00023004"/>
    </source>
</evidence>
<keyword evidence="7" id="KW-0503">Monooxygenase</keyword>
<dbReference type="GO" id="GO:0020037">
    <property type="term" value="F:heme binding"/>
    <property type="evidence" value="ECO:0007669"/>
    <property type="project" value="InterPro"/>
</dbReference>
<dbReference type="EMBL" id="MU853778">
    <property type="protein sequence ID" value="KAK3941946.1"/>
    <property type="molecule type" value="Genomic_DNA"/>
</dbReference>
<dbReference type="InterPro" id="IPR036396">
    <property type="entry name" value="Cyt_P450_sf"/>
</dbReference>
<keyword evidence="10" id="KW-0472">Membrane</keyword>
<evidence type="ECO:0000256" key="2">
    <source>
        <dbReference type="ARBA" id="ARBA00010617"/>
    </source>
</evidence>
<dbReference type="InterPro" id="IPR047146">
    <property type="entry name" value="Cyt_P450_E_CYP52_fungi"/>
</dbReference>
<evidence type="ECO:0000256" key="7">
    <source>
        <dbReference type="ARBA" id="ARBA00023033"/>
    </source>
</evidence>
<evidence type="ECO:0000256" key="4">
    <source>
        <dbReference type="ARBA" id="ARBA00022723"/>
    </source>
</evidence>
<dbReference type="InterPro" id="IPR001128">
    <property type="entry name" value="Cyt_P450"/>
</dbReference>
<feature type="transmembrane region" description="Helical" evidence="10">
    <location>
        <begin position="298"/>
        <end position="315"/>
    </location>
</feature>
<dbReference type="InterPro" id="IPR005198">
    <property type="entry name" value="Glyco_hydro_76"/>
</dbReference>
<gene>
    <name evidence="11" type="ORF">QBC46DRAFT_362982</name>
</gene>
<comment type="caution">
    <text evidence="11">The sequence shown here is derived from an EMBL/GenBank/DDBJ whole genome shotgun (WGS) entry which is preliminary data.</text>
</comment>
<organism evidence="11 12">
    <name type="scientific">Diplogelasinospora grovesii</name>
    <dbReference type="NCBI Taxonomy" id="303347"/>
    <lineage>
        <taxon>Eukaryota</taxon>
        <taxon>Fungi</taxon>
        <taxon>Dikarya</taxon>
        <taxon>Ascomycota</taxon>
        <taxon>Pezizomycotina</taxon>
        <taxon>Sordariomycetes</taxon>
        <taxon>Sordariomycetidae</taxon>
        <taxon>Sordariales</taxon>
        <taxon>Diplogelasinosporaceae</taxon>
        <taxon>Diplogelasinospora</taxon>
    </lineage>
</organism>
<keyword evidence="10" id="KW-0812">Transmembrane</keyword>
<dbReference type="Gene3D" id="1.10.630.10">
    <property type="entry name" value="Cytochrome P450"/>
    <property type="match status" value="1"/>
</dbReference>
<feature type="compositionally biased region" description="Basic and acidic residues" evidence="9">
    <location>
        <begin position="221"/>
        <end position="234"/>
    </location>
</feature>
<keyword evidence="5" id="KW-0560">Oxidoreductase</keyword>
<evidence type="ECO:0000256" key="3">
    <source>
        <dbReference type="ARBA" id="ARBA00022617"/>
    </source>
</evidence>
<keyword evidence="4 8" id="KW-0479">Metal-binding</keyword>
<reference evidence="12" key="1">
    <citation type="journal article" date="2023" name="Mol. Phylogenet. Evol.">
        <title>Genome-scale phylogeny and comparative genomics of the fungal order Sordariales.</title>
        <authorList>
            <person name="Hensen N."/>
            <person name="Bonometti L."/>
            <person name="Westerberg I."/>
            <person name="Brannstrom I.O."/>
            <person name="Guillou S."/>
            <person name="Cros-Aarteil S."/>
            <person name="Calhoun S."/>
            <person name="Haridas S."/>
            <person name="Kuo A."/>
            <person name="Mondo S."/>
            <person name="Pangilinan J."/>
            <person name="Riley R."/>
            <person name="LaButti K."/>
            <person name="Andreopoulos B."/>
            <person name="Lipzen A."/>
            <person name="Chen C."/>
            <person name="Yan M."/>
            <person name="Daum C."/>
            <person name="Ng V."/>
            <person name="Clum A."/>
            <person name="Steindorff A."/>
            <person name="Ohm R.A."/>
            <person name="Martin F."/>
            <person name="Silar P."/>
            <person name="Natvig D.O."/>
            <person name="Lalanne C."/>
            <person name="Gautier V."/>
            <person name="Ament-Velasquez S.L."/>
            <person name="Kruys A."/>
            <person name="Hutchinson M.I."/>
            <person name="Powell A.J."/>
            <person name="Barry K."/>
            <person name="Miller A.N."/>
            <person name="Grigoriev I.V."/>
            <person name="Debuchy R."/>
            <person name="Gladieux P."/>
            <person name="Hiltunen Thoren M."/>
            <person name="Johannesson H."/>
        </authorList>
    </citation>
    <scope>NUCLEOTIDE SEQUENCE [LARGE SCALE GENOMIC DNA]</scope>
    <source>
        <strain evidence="12">CBS 340.73</strain>
    </source>
</reference>
<dbReference type="Pfam" id="PF00067">
    <property type="entry name" value="p450"/>
    <property type="match status" value="1"/>
</dbReference>
<dbReference type="PRINTS" id="PR01239">
    <property type="entry name" value="EP450IICYP52"/>
</dbReference>
<dbReference type="PROSITE" id="PS00086">
    <property type="entry name" value="CYTOCHROME_P450"/>
    <property type="match status" value="1"/>
</dbReference>
<keyword evidence="3 8" id="KW-0349">Heme</keyword>
<evidence type="ECO:0000256" key="10">
    <source>
        <dbReference type="SAM" id="Phobius"/>
    </source>
</evidence>
<feature type="transmembrane region" description="Helical" evidence="10">
    <location>
        <begin position="162"/>
        <end position="184"/>
    </location>
</feature>
<keyword evidence="10" id="KW-1133">Transmembrane helix</keyword>
<keyword evidence="12" id="KW-1185">Reference proteome</keyword>
<dbReference type="PRINTS" id="PR00464">
    <property type="entry name" value="EP450II"/>
</dbReference>
<feature type="transmembrane region" description="Helical" evidence="10">
    <location>
        <begin position="335"/>
        <end position="356"/>
    </location>
</feature>
<evidence type="ECO:0000256" key="1">
    <source>
        <dbReference type="ARBA" id="ARBA00001971"/>
    </source>
</evidence>
<dbReference type="AlphaFoldDB" id="A0AAN6S6S7"/>
<feature type="region of interest" description="Disordered" evidence="9">
    <location>
        <begin position="214"/>
        <end position="239"/>
    </location>
</feature>
<dbReference type="InterPro" id="IPR017972">
    <property type="entry name" value="Cyt_P450_CS"/>
</dbReference>